<feature type="region of interest" description="Disordered" evidence="2">
    <location>
        <begin position="1017"/>
        <end position="1036"/>
    </location>
</feature>
<evidence type="ECO:0000256" key="2">
    <source>
        <dbReference type="SAM" id="MobiDB-lite"/>
    </source>
</evidence>
<evidence type="ECO:0000313" key="3">
    <source>
        <dbReference type="EMBL" id="KAI5061663.1"/>
    </source>
</evidence>
<feature type="compositionally biased region" description="Basic and acidic residues" evidence="2">
    <location>
        <begin position="942"/>
        <end position="964"/>
    </location>
</feature>
<evidence type="ECO:0000313" key="4">
    <source>
        <dbReference type="Proteomes" id="UP000886520"/>
    </source>
</evidence>
<dbReference type="GO" id="GO:0030170">
    <property type="term" value="F:pyridoxal phosphate binding"/>
    <property type="evidence" value="ECO:0007669"/>
    <property type="project" value="InterPro"/>
</dbReference>
<feature type="compositionally biased region" description="Basic and acidic residues" evidence="2">
    <location>
        <begin position="1123"/>
        <end position="1134"/>
    </location>
</feature>
<feature type="region of interest" description="Disordered" evidence="2">
    <location>
        <begin position="1477"/>
        <end position="1554"/>
    </location>
</feature>
<feature type="region of interest" description="Disordered" evidence="2">
    <location>
        <begin position="1096"/>
        <end position="1152"/>
    </location>
</feature>
<feature type="region of interest" description="Disordered" evidence="2">
    <location>
        <begin position="16"/>
        <end position="127"/>
    </location>
</feature>
<organism evidence="3 4">
    <name type="scientific">Adiantum capillus-veneris</name>
    <name type="common">Maidenhair fern</name>
    <dbReference type="NCBI Taxonomy" id="13818"/>
    <lineage>
        <taxon>Eukaryota</taxon>
        <taxon>Viridiplantae</taxon>
        <taxon>Streptophyta</taxon>
        <taxon>Embryophyta</taxon>
        <taxon>Tracheophyta</taxon>
        <taxon>Polypodiopsida</taxon>
        <taxon>Polypodiidae</taxon>
        <taxon>Polypodiales</taxon>
        <taxon>Pteridineae</taxon>
        <taxon>Pteridaceae</taxon>
        <taxon>Vittarioideae</taxon>
        <taxon>Adiantum</taxon>
    </lineage>
</organism>
<feature type="region of interest" description="Disordered" evidence="2">
    <location>
        <begin position="444"/>
        <end position="563"/>
    </location>
</feature>
<feature type="compositionally biased region" description="Low complexity" evidence="2">
    <location>
        <begin position="175"/>
        <end position="188"/>
    </location>
</feature>
<keyword evidence="4" id="KW-1185">Reference proteome</keyword>
<comment type="caution">
    <text evidence="3">The sequence shown here is derived from an EMBL/GenBank/DDBJ whole genome shotgun (WGS) entry which is preliminary data.</text>
</comment>
<feature type="compositionally biased region" description="Polar residues" evidence="2">
    <location>
        <begin position="383"/>
        <end position="392"/>
    </location>
</feature>
<dbReference type="PANTHER" id="PTHR31780:SF10">
    <property type="entry name" value="LD36051P"/>
    <property type="match status" value="1"/>
</dbReference>
<proteinExistence type="predicted"/>
<dbReference type="PANTHER" id="PTHR31780">
    <property type="entry name" value="STRESS RESPONSE PROTEIN NST1-RELATED"/>
    <property type="match status" value="1"/>
</dbReference>
<feature type="compositionally biased region" description="Polar residues" evidence="2">
    <location>
        <begin position="194"/>
        <end position="205"/>
    </location>
</feature>
<dbReference type="EMBL" id="JABFUD020000023">
    <property type="protein sequence ID" value="KAI5061663.1"/>
    <property type="molecule type" value="Genomic_DNA"/>
</dbReference>
<feature type="region of interest" description="Disordered" evidence="2">
    <location>
        <begin position="1742"/>
        <end position="1761"/>
    </location>
</feature>
<dbReference type="PROSITE" id="PS00105">
    <property type="entry name" value="AA_TRANSFER_CLASS_1"/>
    <property type="match status" value="1"/>
</dbReference>
<dbReference type="InterPro" id="IPR004838">
    <property type="entry name" value="NHTrfase_class1_PyrdxlP-BS"/>
</dbReference>
<feature type="compositionally biased region" description="Basic and acidic residues" evidence="2">
    <location>
        <begin position="1204"/>
        <end position="1228"/>
    </location>
</feature>
<dbReference type="GO" id="GO:0003824">
    <property type="term" value="F:catalytic activity"/>
    <property type="evidence" value="ECO:0007669"/>
    <property type="project" value="InterPro"/>
</dbReference>
<feature type="region of interest" description="Disordered" evidence="2">
    <location>
        <begin position="1166"/>
        <end position="1244"/>
    </location>
</feature>
<feature type="compositionally biased region" description="Polar residues" evidence="2">
    <location>
        <begin position="2217"/>
        <end position="2231"/>
    </location>
</feature>
<dbReference type="OrthoDB" id="1931055at2759"/>
<feature type="compositionally biased region" description="Polar residues" evidence="2">
    <location>
        <begin position="62"/>
        <end position="76"/>
    </location>
</feature>
<sequence length="2514" mass="273067">MAKSGSSSRFVSVNLSKSYGQPSSSSPGHGSGVSSVSGSSSSGYRARLQSGHSGMVVLSRPGRSQPSASSMNSRTTKLVIPRPVNLPSLRREHAGNDPTVPLVGMPGSTGWSKQQVMAPSGDSMADSQSILADSAAVGSRSMTSESSWNFPLSQAKAIASPDGENMEQKAPFYHSGASSSQAPSAKSSLYIPPSSRNSNALNSHPIQHAQPSEKAMVVRGEDFPTLQAAVRPLSVPALQRQRDLQQKQRDKQHELKGQHVKLQQLSQQQNTKVDVLQVKQYAGPPLQPSRPQHTLPKQPSIAEGLPYDAHRAAEKVTNRFNGPSPLIRLTHTSNWGDDERETLQSANTQGLMQSDRLETGRPRNGYHLVDSWALDHKVDTDTGRPTSRNGSVSHFGRGHRDLRDNNRNGGFVSEGSSTQDMNFSNGAIKGLSGQQFDVDSWEDITSWGRGPARTAPSKQDRGYSPKEVISNRDARIGNLSSSSDSKNMGSMRDMHLSSHRDVDPSHRGDRLGTNRFTRDARSRDGNRLDVNSSKLGVDDRQGGRIRKSGGGYQYGRSDVSSAGRVHTGARSDLLGLDYGRDRRVSTLYGQDPFTDEPRSFKSSQSLVFEAFVDSSGFEAKITKRKKDELSSFHDPAREHFEAELERVQKMQEQERQRLVEERERAMELARKEEEERERLAREEELLRLKLEQEAREAAAQAQREQEEVARKADETRRAREEQKNTIMLEEERRKEAARRKLLELEQRIALRESGRVASTGFFERERTEDGVRRGEHRGLQRLDKLNKNEDLVLSRGAMSLQSPVKREFMDGSRLNPLLVNSGRQLSDSRGENRAIQLTRGETLDDGSGLHSAMRNYHHLDIPSHELDHRSFSLQEMSTGPNRSFPVGPLQNSSPAYGQERNFSGSISRKEHGQSGYGDRFLGGDRSSTPLSMDINKGYVDSELERDSDGSWGRDRHGKFQEGQRLHSPPLFSYSNGGENDFSSFSRRRLSLPKQPKVPPPIFGRPVSHRQSVQSESEQAVSPMHTTNHSQNVRKDGANFSGQEMTLKGTSEKGDYVHRPLIEVPTRERPVSDTIEPPKPTTELLDETAEGFGDISQTCKDAVPEPDEIDQFSEQLSDLTESEEQSREDEKHAAVDTEASEVVAYVDEDGDWKDMDEETCVKETEAVQADLDEQEWDNSKTHKYPKSSLEQGTEQEIDESTWESQHAEEQGSLVDDAKGPADSDGRRDQLLVPSTTGIQDEKHEERELETLGPWEVVKGGLIEMQNNLSSGGVLKNLQVGQSEGHHHGHSFIQHFQQPFSFMAVPLPQSTTMNGIPLHPPMLQSKPGPQTQQDIPYPLQMGLFPSTPLMPNAIQIGSIQMPLQVHPQMPPTAHHHQQPPVFQFGQICQFSQPVPPMQPAFQMHHALGQPLLTQHHQADFFCPKESSQLSTVNDIHSSYSSIVAVSGSADSFLDAALVSKDHVDQNSDACLVSAAQPTLPSVTLGPNESSAPGADMNDASNQDTSVGKITGGRRRTSNARSNGVYGRGRGRTNGPYSVAEALPESPGKEAPRNRTNRQNICRAEYKIRKLSVTSEKGSELGLDEEVHDVPYDNKHNDSVCGLDGASRSATDDTSDSSFYSQSFGGTRSQLTKSAPRLQAVQAGFKTTQVDAGQARIRSASHQAKGKLTKLKLDELGDTASQGGADFDFEQQGSGVYNDKDDFTEVRSKRNLLREQREMRDKAKIEELKVKEQIVTKQQKVFGKESMLSSGQNPAGRWSVPNADVGKNDGRVGKYLTSVIGSNLQQPGVIPNSTVVSGAAADEPKVSKASQYQSVAVGAHADTQVFLHGYSNDSTPTINAAWGVQRSSHEVVSLTQIQLEEAVSPFGCGISSQKAAISDRSPTSLEPGTLLASGSLSKLSAPVKAPVSMPGPLSSLLAGEKIQFGAVTSPTVISSSSHPPSPFIGAIGWQFGLDKANFSSHHLSLARNCFRQDCKDTFLPSKATPRVEDDVNGQLVDSEAEAMAAASAVAVAAISNDEAVNMYNDANAARGGGEPVGTFSSFSKSPGLDGTRAGIIQTQSKNSEVDNAIAVALPADLSLETTSAPPQPSVPLYSVASEIMPQHLPSRGSSFPMGTIMGGPVFAYGPREDAAFASFESGFAGLGAGSVGGWQHRLSNTSDSFYGAPLPFMSPAGLPSMQGHPHMLVYTNPFTPVGQFGQLGVSFMGTTYHPSGKQPDWTHTPHSASPASMNQSGEDVNAGKPPASDMQHSVLASNSPQAISAAGCSMMPVPAPINVFDPNFTSPFQAQWTRPQASPFSNYHLSGLAPSLDLQPRHGELGLPSQYMHAMGNFQQAPETSGSHIPRDAPSSAGGPFSGELGFEYATISNNPVESDVEILLNRGHSTESVAVPGGRLQQPQSVDVISNLASVSSKEEPYLSSQDPRGSLLVNPHSQSSELDQQAGLGHHPNAPMLIDNRASEQAQGRGSLVGEWTGSIHRREASRSISIVSSGDRGLTSPAKSKQIYVAKPATPVGLMDAT</sequence>
<feature type="compositionally biased region" description="Basic and acidic residues" evidence="2">
    <location>
        <begin position="240"/>
        <end position="257"/>
    </location>
</feature>
<feature type="compositionally biased region" description="Low complexity" evidence="2">
    <location>
        <begin position="16"/>
        <end position="44"/>
    </location>
</feature>
<feature type="compositionally biased region" description="Low complexity" evidence="2">
    <location>
        <begin position="1613"/>
        <end position="1622"/>
    </location>
</feature>
<evidence type="ECO:0000256" key="1">
    <source>
        <dbReference type="ARBA" id="ARBA00022898"/>
    </source>
</evidence>
<feature type="region of interest" description="Disordered" evidence="2">
    <location>
        <begin position="1600"/>
        <end position="1628"/>
    </location>
</feature>
<feature type="compositionally biased region" description="Basic and acidic residues" evidence="2">
    <location>
        <begin position="703"/>
        <end position="722"/>
    </location>
</feature>
<feature type="region of interest" description="Disordered" evidence="2">
    <location>
        <begin position="379"/>
        <end position="419"/>
    </location>
</feature>
<accession>A0A9D4U547</accession>
<feature type="region of interest" description="Disordered" evidence="2">
    <location>
        <begin position="2329"/>
        <end position="2349"/>
    </location>
</feature>
<feature type="region of interest" description="Disordered" evidence="2">
    <location>
        <begin position="875"/>
        <end position="979"/>
    </location>
</feature>
<feature type="compositionally biased region" description="Basic and acidic residues" evidence="2">
    <location>
        <begin position="492"/>
        <end position="527"/>
    </location>
</feature>
<dbReference type="InterPro" id="IPR051195">
    <property type="entry name" value="Fungal_stress_NST1"/>
</dbReference>
<feature type="region of interest" description="Disordered" evidence="2">
    <location>
        <begin position="237"/>
        <end position="269"/>
    </location>
</feature>
<name>A0A9D4U547_ADICA</name>
<gene>
    <name evidence="3" type="ORF">GOP47_0024168</name>
</gene>
<reference evidence="3" key="1">
    <citation type="submission" date="2021-01" db="EMBL/GenBank/DDBJ databases">
        <title>Adiantum capillus-veneris genome.</title>
        <authorList>
            <person name="Fang Y."/>
            <person name="Liao Q."/>
        </authorList>
    </citation>
    <scope>NUCLEOTIDE SEQUENCE</scope>
    <source>
        <strain evidence="3">H3</strain>
        <tissue evidence="3">Leaf</tissue>
    </source>
</reference>
<feature type="compositionally biased region" description="Polar residues" evidence="2">
    <location>
        <begin position="889"/>
        <end position="906"/>
    </location>
</feature>
<feature type="region of interest" description="Disordered" evidence="2">
    <location>
        <begin position="159"/>
        <end position="214"/>
    </location>
</feature>
<feature type="compositionally biased region" description="Basic and acidic residues" evidence="2">
    <location>
        <begin position="458"/>
        <end position="475"/>
    </location>
</feature>
<feature type="region of interest" description="Disordered" evidence="2">
    <location>
        <begin position="2409"/>
        <end position="2447"/>
    </location>
</feature>
<protein>
    <submittedName>
        <fullName evidence="3">Uncharacterized protein</fullName>
    </submittedName>
</protein>
<dbReference type="Proteomes" id="UP000886520">
    <property type="component" value="Chromosome 23"/>
</dbReference>
<feature type="compositionally biased region" description="Polar residues" evidence="2">
    <location>
        <begin position="1496"/>
        <end position="1505"/>
    </location>
</feature>
<keyword evidence="1" id="KW-0663">Pyridoxal phosphate</keyword>
<feature type="region of interest" description="Disordered" evidence="2">
    <location>
        <begin position="2207"/>
        <end position="2245"/>
    </location>
</feature>
<feature type="compositionally biased region" description="Polar residues" evidence="2">
    <location>
        <begin position="1477"/>
        <end position="1488"/>
    </location>
</feature>
<feature type="region of interest" description="Disordered" evidence="2">
    <location>
        <begin position="697"/>
        <end position="722"/>
    </location>
</feature>